<organism evidence="1 2">
    <name type="scientific">Orchesella dallaii</name>
    <dbReference type="NCBI Taxonomy" id="48710"/>
    <lineage>
        <taxon>Eukaryota</taxon>
        <taxon>Metazoa</taxon>
        <taxon>Ecdysozoa</taxon>
        <taxon>Arthropoda</taxon>
        <taxon>Hexapoda</taxon>
        <taxon>Collembola</taxon>
        <taxon>Entomobryomorpha</taxon>
        <taxon>Entomobryoidea</taxon>
        <taxon>Orchesellidae</taxon>
        <taxon>Orchesellinae</taxon>
        <taxon>Orchesella</taxon>
    </lineage>
</organism>
<accession>A0ABP1PRV8</accession>
<evidence type="ECO:0000313" key="2">
    <source>
        <dbReference type="Proteomes" id="UP001642540"/>
    </source>
</evidence>
<keyword evidence="2" id="KW-1185">Reference proteome</keyword>
<proteinExistence type="predicted"/>
<dbReference type="SUPFAM" id="SSF48452">
    <property type="entry name" value="TPR-like"/>
    <property type="match status" value="1"/>
</dbReference>
<dbReference type="InterPro" id="IPR011990">
    <property type="entry name" value="TPR-like_helical_dom_sf"/>
</dbReference>
<dbReference type="Gene3D" id="1.25.40.10">
    <property type="entry name" value="Tetratricopeptide repeat domain"/>
    <property type="match status" value="1"/>
</dbReference>
<comment type="caution">
    <text evidence="1">The sequence shown here is derived from an EMBL/GenBank/DDBJ whole genome shotgun (WGS) entry which is preliminary data.</text>
</comment>
<evidence type="ECO:0000313" key="1">
    <source>
        <dbReference type="EMBL" id="CAL8072315.1"/>
    </source>
</evidence>
<reference evidence="1 2" key="1">
    <citation type="submission" date="2024-08" db="EMBL/GenBank/DDBJ databases">
        <authorList>
            <person name="Cucini C."/>
            <person name="Frati F."/>
        </authorList>
    </citation>
    <scope>NUCLEOTIDE SEQUENCE [LARGE SCALE GENOMIC DNA]</scope>
</reference>
<gene>
    <name evidence="1" type="ORF">ODALV1_LOCUS2112</name>
</gene>
<protein>
    <submittedName>
        <fullName evidence="1">Uncharacterized protein</fullName>
    </submittedName>
</protein>
<dbReference type="Proteomes" id="UP001642540">
    <property type="component" value="Unassembled WGS sequence"/>
</dbReference>
<dbReference type="EMBL" id="CAXLJM020000007">
    <property type="protein sequence ID" value="CAL8072315.1"/>
    <property type="molecule type" value="Genomic_DNA"/>
</dbReference>
<sequence length="583" mass="68393">MNYESMLTKLRADIPGLATIPKAPDVYPHRRLVDIHTAKWQRHLAKRIPKIDPKRPHFPESQRQTPRGFLADLLSEGYLVVVEELNLLTEEEETLICKGKGVHARSQSFLANKLILDELVSGLKLCSSELKSDWSMIKVDYCSLHKIATILLHVLFVKKAKYWQEELPKHPKQQKIFCANFSNDLASALAYAEEVRQYETFVATTLRKGLFFEDLGEHKKAMEDYDTVFALIFNFGDKEALAMVMNRYGRENKRCKKVVPALDYFTQEWEIASQNNFPELKAESLQDLGHLLLEEGDLWQADECLSHSYSLFRETKRKDTPNELADLSWAMNGVSRGMHLWSRYSGLLRTGYQQDLRHILKWRCNRKPLPVVVHNPYRPHRTFRYDQQYTFSGDNRRFFEFKRELGSRLSDIVTEEDMIELFAFINNTRVPREFTKHKDSEDDDYMALSVQRSMAAKMKAESMAYSLRRTIQQVPLMADELMTEDLKHNYRRSTWKRSHKHLHKLSIFRDKTVPLEIKLKVLLRTMDEFATDSDVFDEGPSFQFQLTPKNRLSVPEFKLKTQSKMPSDLVEEFRNFNASEWKL</sequence>
<name>A0ABP1PRV8_9HEXA</name>